<gene>
    <name evidence="1" type="ORF">DCF82_04285</name>
</gene>
<name>A0A3B8WAX9_MARNT</name>
<comment type="caution">
    <text evidence="1">The sequence shown here is derived from an EMBL/GenBank/DDBJ whole genome shotgun (WGS) entry which is preliminary data.</text>
</comment>
<dbReference type="EMBL" id="DLYI01000049">
    <property type="protein sequence ID" value="HAC27027.1"/>
    <property type="molecule type" value="Genomic_DNA"/>
</dbReference>
<sequence>MRDVTETLHSIGYKGPSPVLVKDGYVVSPVRQFWPSFYQQVRTDYLMENIEPGRFVRYNDISLRSSGSAEVLSVDGKFAKVRWLQSGIKSTEHIPSLELLESQENAA</sequence>
<reference evidence="1 2" key="1">
    <citation type="journal article" date="2018" name="Nat. Biotechnol.">
        <title>A standardized bacterial taxonomy based on genome phylogeny substantially revises the tree of life.</title>
        <authorList>
            <person name="Parks D.H."/>
            <person name="Chuvochina M."/>
            <person name="Waite D.W."/>
            <person name="Rinke C."/>
            <person name="Skarshewski A."/>
            <person name="Chaumeil P.A."/>
            <person name="Hugenholtz P."/>
        </authorList>
    </citation>
    <scope>NUCLEOTIDE SEQUENCE [LARGE SCALE GENOMIC DNA]</scope>
    <source>
        <strain evidence="1">UBA9049</strain>
    </source>
</reference>
<dbReference type="AlphaFoldDB" id="A0A3B8WAX9"/>
<dbReference type="Proteomes" id="UP000261325">
    <property type="component" value="Unassembled WGS sequence"/>
</dbReference>
<proteinExistence type="predicted"/>
<protein>
    <submittedName>
        <fullName evidence="1">Uncharacterized protein</fullName>
    </submittedName>
</protein>
<accession>A0A3B8WAX9</accession>
<evidence type="ECO:0000313" key="1">
    <source>
        <dbReference type="EMBL" id="HAC27027.1"/>
    </source>
</evidence>
<organism evidence="1 2">
    <name type="scientific">Marinobacter nauticus</name>
    <name type="common">Marinobacter hydrocarbonoclasticus</name>
    <name type="synonym">Marinobacter aquaeolei</name>
    <dbReference type="NCBI Taxonomy" id="2743"/>
    <lineage>
        <taxon>Bacteria</taxon>
        <taxon>Pseudomonadati</taxon>
        <taxon>Pseudomonadota</taxon>
        <taxon>Gammaproteobacteria</taxon>
        <taxon>Pseudomonadales</taxon>
        <taxon>Marinobacteraceae</taxon>
        <taxon>Marinobacter</taxon>
    </lineage>
</organism>
<evidence type="ECO:0000313" key="2">
    <source>
        <dbReference type="Proteomes" id="UP000261325"/>
    </source>
</evidence>